<feature type="transmembrane region" description="Helical" evidence="10">
    <location>
        <begin position="405"/>
        <end position="424"/>
    </location>
</feature>
<dbReference type="GO" id="GO:0042910">
    <property type="term" value="F:xenobiotic transmembrane transporter activity"/>
    <property type="evidence" value="ECO:0007669"/>
    <property type="project" value="InterPro"/>
</dbReference>
<dbReference type="GeneID" id="66579221"/>
<dbReference type="InterPro" id="IPR002528">
    <property type="entry name" value="MATE_fam"/>
</dbReference>
<organism evidence="11 12">
    <name type="scientific">Holdemanella biformis</name>
    <dbReference type="NCBI Taxonomy" id="1735"/>
    <lineage>
        <taxon>Bacteria</taxon>
        <taxon>Bacillati</taxon>
        <taxon>Bacillota</taxon>
        <taxon>Erysipelotrichia</taxon>
        <taxon>Erysipelotrichales</taxon>
        <taxon>Erysipelotrichaceae</taxon>
        <taxon>Holdemanella</taxon>
    </lineage>
</organism>
<dbReference type="PANTHER" id="PTHR43823:SF3">
    <property type="entry name" value="MULTIDRUG EXPORT PROTEIN MEPA"/>
    <property type="match status" value="1"/>
</dbReference>
<dbReference type="Proteomes" id="UP000265489">
    <property type="component" value="Unassembled WGS sequence"/>
</dbReference>
<dbReference type="EMBL" id="QRYQ01000001">
    <property type="protein sequence ID" value="RGU94078.1"/>
    <property type="molecule type" value="Genomic_DNA"/>
</dbReference>
<evidence type="ECO:0000313" key="11">
    <source>
        <dbReference type="EMBL" id="RGU94078.1"/>
    </source>
</evidence>
<evidence type="ECO:0000256" key="5">
    <source>
        <dbReference type="ARBA" id="ARBA00022475"/>
    </source>
</evidence>
<gene>
    <name evidence="11" type="ORF">DWW32_00765</name>
</gene>
<dbReference type="GO" id="GO:0046677">
    <property type="term" value="P:response to antibiotic"/>
    <property type="evidence" value="ECO:0007669"/>
    <property type="project" value="UniProtKB-KW"/>
</dbReference>
<comment type="similarity">
    <text evidence="2">Belongs to the multi antimicrobial extrusion (MATE) (TC 2.A.66.1) family. MepA subfamily.</text>
</comment>
<comment type="subcellular location">
    <subcellularLocation>
        <location evidence="1">Cell membrane</location>
        <topology evidence="1">Multi-pass membrane protein</topology>
    </subcellularLocation>
</comment>
<evidence type="ECO:0000256" key="10">
    <source>
        <dbReference type="SAM" id="Phobius"/>
    </source>
</evidence>
<dbReference type="CDD" id="cd13143">
    <property type="entry name" value="MATE_MepA_like"/>
    <property type="match status" value="1"/>
</dbReference>
<reference evidence="11 12" key="1">
    <citation type="submission" date="2018-08" db="EMBL/GenBank/DDBJ databases">
        <title>A genome reference for cultivated species of the human gut microbiota.</title>
        <authorList>
            <person name="Zou Y."/>
            <person name="Xue W."/>
            <person name="Luo G."/>
        </authorList>
    </citation>
    <scope>NUCLEOTIDE SEQUENCE [LARGE SCALE GENOMIC DNA]</scope>
    <source>
        <strain evidence="11 12">AF15-20</strain>
    </source>
</reference>
<feature type="transmembrane region" description="Helical" evidence="10">
    <location>
        <begin position="350"/>
        <end position="370"/>
    </location>
</feature>
<evidence type="ECO:0000256" key="2">
    <source>
        <dbReference type="ARBA" id="ARBA00008417"/>
    </source>
</evidence>
<dbReference type="GO" id="GO:0005886">
    <property type="term" value="C:plasma membrane"/>
    <property type="evidence" value="ECO:0007669"/>
    <property type="project" value="UniProtKB-SubCell"/>
</dbReference>
<dbReference type="InterPro" id="IPR045070">
    <property type="entry name" value="MATE_MepA-like"/>
</dbReference>
<keyword evidence="6 10" id="KW-0812">Transmembrane</keyword>
<feature type="transmembrane region" description="Helical" evidence="10">
    <location>
        <begin position="12"/>
        <end position="33"/>
    </location>
</feature>
<evidence type="ECO:0000256" key="3">
    <source>
        <dbReference type="ARBA" id="ARBA00022106"/>
    </source>
</evidence>
<accession>A0A395WA86</accession>
<keyword evidence="8 10" id="KW-0472">Membrane</keyword>
<dbReference type="RefSeq" id="WP_118324323.1">
    <property type="nucleotide sequence ID" value="NZ_QRYH01000005.1"/>
</dbReference>
<evidence type="ECO:0000256" key="7">
    <source>
        <dbReference type="ARBA" id="ARBA00022989"/>
    </source>
</evidence>
<keyword evidence="9" id="KW-0046">Antibiotic resistance</keyword>
<feature type="transmembrane region" description="Helical" evidence="10">
    <location>
        <begin position="45"/>
        <end position="70"/>
    </location>
</feature>
<dbReference type="InterPro" id="IPR051327">
    <property type="entry name" value="MATE_MepA_subfamily"/>
</dbReference>
<dbReference type="InterPro" id="IPR048279">
    <property type="entry name" value="MdtK-like"/>
</dbReference>
<protein>
    <recommendedName>
        <fullName evidence="3">Multidrug export protein MepA</fullName>
    </recommendedName>
</protein>
<keyword evidence="7 10" id="KW-1133">Transmembrane helix</keyword>
<dbReference type="Pfam" id="PF01554">
    <property type="entry name" value="MatE"/>
    <property type="match status" value="2"/>
</dbReference>
<feature type="transmembrane region" description="Helical" evidence="10">
    <location>
        <begin position="183"/>
        <end position="205"/>
    </location>
</feature>
<dbReference type="PIRSF" id="PIRSF006603">
    <property type="entry name" value="DinF"/>
    <property type="match status" value="1"/>
</dbReference>
<sequence>MLKQYLKFVIPSICSMVIFNLYTLVDGIFVAHYQGDTALASINVASPYVTTIFSIGVLFAIGSSTVMSIYRGANEERKMHEVFTMNTITISCVALCIAVLSFINSHHITEFLGANEDVFNYTDTYIKVLSCFSFFYIVSYCFEVLLKADGFPQKSIMGICLGAGTNLVLDPLFMGAFNMGISGAALATGLSQLVTFCFFFYHFAFSHKSHFHFVKANYPWHEYSRILSLGLPDCISEISPGIMITVFNYRINQLLGTNGLVTFTVLMYIYNLVLMVMVGTSQGTQPLVSYYYGRSDKKAVSTFHKYARVLVSCAGVLLFLIVEVFAPNITTAFIPVNTENYFNTITALRQFSFVFLIMGHVVITSGYMVALEESRKAFVLSISRGILFVLLSLFVCTTLFKENGIWISCTISEIFCLGIALYDLKTQKKI</sequence>
<keyword evidence="5" id="KW-1003">Cell membrane</keyword>
<feature type="transmembrane region" description="Helical" evidence="10">
    <location>
        <begin position="309"/>
        <end position="330"/>
    </location>
</feature>
<feature type="transmembrane region" description="Helical" evidence="10">
    <location>
        <begin position="124"/>
        <end position="146"/>
    </location>
</feature>
<evidence type="ECO:0000256" key="4">
    <source>
        <dbReference type="ARBA" id="ARBA00022448"/>
    </source>
</evidence>
<name>A0A395WA86_9FIRM</name>
<dbReference type="GO" id="GO:0015297">
    <property type="term" value="F:antiporter activity"/>
    <property type="evidence" value="ECO:0007669"/>
    <property type="project" value="InterPro"/>
</dbReference>
<feature type="transmembrane region" description="Helical" evidence="10">
    <location>
        <begin position="82"/>
        <end position="104"/>
    </location>
</feature>
<proteinExistence type="inferred from homology"/>
<evidence type="ECO:0000313" key="12">
    <source>
        <dbReference type="Proteomes" id="UP000265489"/>
    </source>
</evidence>
<evidence type="ECO:0000256" key="6">
    <source>
        <dbReference type="ARBA" id="ARBA00022692"/>
    </source>
</evidence>
<keyword evidence="4" id="KW-0813">Transport</keyword>
<comment type="caution">
    <text evidence="11">The sequence shown here is derived from an EMBL/GenBank/DDBJ whole genome shotgun (WGS) entry which is preliminary data.</text>
</comment>
<evidence type="ECO:0000256" key="9">
    <source>
        <dbReference type="ARBA" id="ARBA00023251"/>
    </source>
</evidence>
<feature type="transmembrane region" description="Helical" evidence="10">
    <location>
        <begin position="377"/>
        <end position="399"/>
    </location>
</feature>
<dbReference type="AlphaFoldDB" id="A0A395WA86"/>
<dbReference type="PANTHER" id="PTHR43823">
    <property type="entry name" value="SPORULATION PROTEIN YKVU"/>
    <property type="match status" value="1"/>
</dbReference>
<evidence type="ECO:0000256" key="1">
    <source>
        <dbReference type="ARBA" id="ARBA00004651"/>
    </source>
</evidence>
<evidence type="ECO:0000256" key="8">
    <source>
        <dbReference type="ARBA" id="ARBA00023136"/>
    </source>
</evidence>